<feature type="chain" id="PRO_5001858403" evidence="1">
    <location>
        <begin position="23"/>
        <end position="331"/>
    </location>
</feature>
<name>A0A090KEV1_9GAMM</name>
<dbReference type="PATRIC" id="fig|80852.17.peg.61"/>
<dbReference type="STRING" id="80852.AWOD_I_0061"/>
<dbReference type="Proteomes" id="UP000032427">
    <property type="component" value="Chromosome 1"/>
</dbReference>
<dbReference type="GeneID" id="28539591"/>
<accession>A0A090KEV1</accession>
<evidence type="ECO:0000313" key="2">
    <source>
        <dbReference type="EMBL" id="CED70159.1"/>
    </source>
</evidence>
<organism evidence="2 3">
    <name type="scientific">Aliivibrio wodanis</name>
    <dbReference type="NCBI Taxonomy" id="80852"/>
    <lineage>
        <taxon>Bacteria</taxon>
        <taxon>Pseudomonadati</taxon>
        <taxon>Pseudomonadota</taxon>
        <taxon>Gammaproteobacteria</taxon>
        <taxon>Vibrionales</taxon>
        <taxon>Vibrionaceae</taxon>
        <taxon>Aliivibrio</taxon>
    </lineage>
</organism>
<keyword evidence="1" id="KW-0732">Signal</keyword>
<dbReference type="OrthoDB" id="5825090at2"/>
<dbReference type="AlphaFoldDB" id="A0A090KEV1"/>
<feature type="signal peptide" evidence="1">
    <location>
        <begin position="1"/>
        <end position="22"/>
    </location>
</feature>
<dbReference type="EMBL" id="LN554846">
    <property type="protein sequence ID" value="CED70159.1"/>
    <property type="molecule type" value="Genomic_DNA"/>
</dbReference>
<dbReference type="KEGG" id="awd:AWOD_I_0061"/>
<dbReference type="HOGENOM" id="CLU_841849_0_0_6"/>
<keyword evidence="3" id="KW-1185">Reference proteome</keyword>
<evidence type="ECO:0000256" key="1">
    <source>
        <dbReference type="SAM" id="SignalP"/>
    </source>
</evidence>
<gene>
    <name evidence="2" type="ORF">AWOD_I_0061</name>
</gene>
<proteinExistence type="predicted"/>
<sequence>MRQGLLASILLSASLLPGQVSASEVQPSFVNRLLVDQQLNKKVDELHQYLVDGDIITLNFSLNRLSMPQQEAVRFMLVQKIEQKNQILSPKGTIWLKEQLVIHPAYTIKEQGNGYVVTKLAFDYSSIASRVLNQMSKDQKVLDFILAAEEHRLVLSEWLVGEPHEVRVRQSIVLAELDSLTPEALGYLVAQITDDPLSVWLPTTEVMVRLAQLSQSADVYKILWKMRTDQHSIAELDRLAAVAPEPFATQQIIAATNNPSLKQSAFASLAQLHPLPKEVQTFLLAKIDHIQDGGAVAMHLANYGHASWLENLSTTRNKIRRQHVSVALSQR</sequence>
<reference evidence="3" key="1">
    <citation type="submission" date="2014-09" db="EMBL/GenBank/DDBJ databases">
        <authorList>
            <person name="Hjerde E."/>
        </authorList>
    </citation>
    <scope>NUCLEOTIDE SEQUENCE [LARGE SCALE GENOMIC DNA]</scope>
    <source>
        <strain evidence="3">06/09/139</strain>
    </source>
</reference>
<evidence type="ECO:0000313" key="3">
    <source>
        <dbReference type="Proteomes" id="UP000032427"/>
    </source>
</evidence>
<protein>
    <submittedName>
        <fullName evidence="2">Putative exported protein</fullName>
    </submittedName>
</protein>